<evidence type="ECO:0000313" key="2">
    <source>
        <dbReference type="EMBL" id="EFW14760.1"/>
    </source>
</evidence>
<feature type="region of interest" description="Disordered" evidence="1">
    <location>
        <begin position="20"/>
        <end position="48"/>
    </location>
</feature>
<dbReference type="AlphaFoldDB" id="E9DFA3"/>
<sequence length="113" mass="12293">MSKPRLDERLLLWDTQRGPRVAKSTRNGRGHASQLTTSPFSNLPTASGRETKHSLFTTLSLIFAADSASSLAWWAANSTNIRTDFLIATASESEMIGDGVWSTPYSVQAAALH</sequence>
<dbReference type="HOGENOM" id="CLU_2133279_0_0_1"/>
<protein>
    <submittedName>
        <fullName evidence="2">Predicted protein</fullName>
    </submittedName>
</protein>
<name>E9DFA3_COCPS</name>
<evidence type="ECO:0000256" key="1">
    <source>
        <dbReference type="SAM" id="MobiDB-lite"/>
    </source>
</evidence>
<reference evidence="3" key="1">
    <citation type="journal article" date="2010" name="Genome Res.">
        <title>Population genomic sequencing of Coccidioides fungi reveals recent hybridization and transposon control.</title>
        <authorList>
            <person name="Neafsey D.E."/>
            <person name="Barker B.M."/>
            <person name="Sharpton T.J."/>
            <person name="Stajich J.E."/>
            <person name="Park D.J."/>
            <person name="Whiston E."/>
            <person name="Hung C.-Y."/>
            <person name="McMahan C."/>
            <person name="White J."/>
            <person name="Sykes S."/>
            <person name="Heiman D."/>
            <person name="Young S."/>
            <person name="Zeng Q."/>
            <person name="Abouelleil A."/>
            <person name="Aftuck L."/>
            <person name="Bessette D."/>
            <person name="Brown A."/>
            <person name="FitzGerald M."/>
            <person name="Lui A."/>
            <person name="Macdonald J.P."/>
            <person name="Priest M."/>
            <person name="Orbach M.J."/>
            <person name="Galgiani J.N."/>
            <person name="Kirkland T.N."/>
            <person name="Cole G.T."/>
            <person name="Birren B.W."/>
            <person name="Henn M.R."/>
            <person name="Taylor J.W."/>
            <person name="Rounsley S.D."/>
        </authorList>
    </citation>
    <scope>NUCLEOTIDE SEQUENCE [LARGE SCALE GENOMIC DNA]</scope>
    <source>
        <strain evidence="3">RMSCC 757 / Silveira</strain>
    </source>
</reference>
<keyword evidence="3" id="KW-1185">Reference proteome</keyword>
<evidence type="ECO:0000313" key="3">
    <source>
        <dbReference type="Proteomes" id="UP000002497"/>
    </source>
</evidence>
<proteinExistence type="predicted"/>
<gene>
    <name evidence="2" type="ORF">CPSG_08418</name>
</gene>
<reference evidence="3" key="2">
    <citation type="submission" date="2010-03" db="EMBL/GenBank/DDBJ databases">
        <title>The genome sequence of Coccidioides posadasii strain Silveira.</title>
        <authorList>
            <consortium name="The Broad Institute Genome Sequencing Center for Infectious Disease"/>
            <person name="Neafsey D."/>
            <person name="Orbach M."/>
            <person name="Henn M.R."/>
            <person name="Cole G.T."/>
            <person name="Galgiani J."/>
            <person name="Gardner M.J."/>
            <person name="Kirkland T.N."/>
            <person name="Taylor J.W."/>
            <person name="Young S.K."/>
            <person name="Zeng Q."/>
            <person name="Koehrsen M."/>
            <person name="Alvarado L."/>
            <person name="Berlin A."/>
            <person name="Borenstein D."/>
            <person name="Chapman S.B."/>
            <person name="Chen Z."/>
            <person name="Engels R."/>
            <person name="Freedman E."/>
            <person name="Gellesch M."/>
            <person name="Goldberg J."/>
            <person name="Griggs A."/>
            <person name="Gujja S."/>
            <person name="Heilman E."/>
            <person name="Heiman D."/>
            <person name="Howarth C."/>
            <person name="Jen D."/>
            <person name="Larson L."/>
            <person name="Mehta T."/>
            <person name="Neiman D."/>
            <person name="Park D."/>
            <person name="Pearson M."/>
            <person name="Richards J."/>
            <person name="Roberts A."/>
            <person name="Saif S."/>
            <person name="Shea T."/>
            <person name="Shenoy N."/>
            <person name="Sisk P."/>
            <person name="Stolte C."/>
            <person name="Sykes S."/>
            <person name="Walk T."/>
            <person name="White J."/>
            <person name="Yandava C."/>
            <person name="Haas B."/>
            <person name="Nusbaum C."/>
            <person name="Birren B."/>
        </authorList>
    </citation>
    <scope>NUCLEOTIDE SEQUENCE [LARGE SCALE GENOMIC DNA]</scope>
    <source>
        <strain evidence="3">RMSCC 757 / Silveira</strain>
    </source>
</reference>
<dbReference type="EMBL" id="GL636503">
    <property type="protein sequence ID" value="EFW14760.1"/>
    <property type="molecule type" value="Genomic_DNA"/>
</dbReference>
<dbReference type="Proteomes" id="UP000002497">
    <property type="component" value="Unassembled WGS sequence"/>
</dbReference>
<organism evidence="3">
    <name type="scientific">Coccidioides posadasii (strain RMSCC 757 / Silveira)</name>
    <name type="common">Valley fever fungus</name>
    <dbReference type="NCBI Taxonomy" id="443226"/>
    <lineage>
        <taxon>Eukaryota</taxon>
        <taxon>Fungi</taxon>
        <taxon>Dikarya</taxon>
        <taxon>Ascomycota</taxon>
        <taxon>Pezizomycotina</taxon>
        <taxon>Eurotiomycetes</taxon>
        <taxon>Eurotiomycetidae</taxon>
        <taxon>Onygenales</taxon>
        <taxon>Onygenaceae</taxon>
        <taxon>Coccidioides</taxon>
    </lineage>
</organism>
<dbReference type="VEuPathDB" id="FungiDB:CPSG_08418"/>
<accession>E9DFA3</accession>
<feature type="compositionally biased region" description="Polar residues" evidence="1">
    <location>
        <begin position="33"/>
        <end position="45"/>
    </location>
</feature>